<feature type="compositionally biased region" description="Low complexity" evidence="1">
    <location>
        <begin position="342"/>
        <end position="351"/>
    </location>
</feature>
<organism evidence="3 4">
    <name type="scientific">Stylophora pistillata</name>
    <name type="common">Smooth cauliflower coral</name>
    <dbReference type="NCBI Taxonomy" id="50429"/>
    <lineage>
        <taxon>Eukaryota</taxon>
        <taxon>Metazoa</taxon>
        <taxon>Cnidaria</taxon>
        <taxon>Anthozoa</taxon>
        <taxon>Hexacorallia</taxon>
        <taxon>Scleractinia</taxon>
        <taxon>Astrocoeniina</taxon>
        <taxon>Pocilloporidae</taxon>
        <taxon>Stylophora</taxon>
    </lineage>
</organism>
<feature type="region of interest" description="Disordered" evidence="1">
    <location>
        <begin position="441"/>
        <end position="497"/>
    </location>
</feature>
<dbReference type="AlphaFoldDB" id="A0A2B4RY21"/>
<keyword evidence="3" id="KW-0695">RNA-directed DNA polymerase</keyword>
<dbReference type="Pfam" id="PF00078">
    <property type="entry name" value="RVT_1"/>
    <property type="match status" value="1"/>
</dbReference>
<feature type="compositionally biased region" description="Pro residues" evidence="1">
    <location>
        <begin position="305"/>
        <end position="314"/>
    </location>
</feature>
<dbReference type="STRING" id="50429.A0A2B4RY21"/>
<keyword evidence="3" id="KW-0808">Transferase</keyword>
<feature type="region of interest" description="Disordered" evidence="1">
    <location>
        <begin position="566"/>
        <end position="602"/>
    </location>
</feature>
<comment type="caution">
    <text evidence="3">The sequence shown here is derived from an EMBL/GenBank/DDBJ whole genome shotgun (WGS) entry which is preliminary data.</text>
</comment>
<dbReference type="EMBL" id="LSMT01000276">
    <property type="protein sequence ID" value="PFX21450.1"/>
    <property type="molecule type" value="Genomic_DNA"/>
</dbReference>
<gene>
    <name evidence="3" type="primary">pol</name>
    <name evidence="3" type="ORF">AWC38_SpisGene14064</name>
</gene>
<dbReference type="PANTHER" id="PTHR33332">
    <property type="entry name" value="REVERSE TRANSCRIPTASE DOMAIN-CONTAINING PROTEIN"/>
    <property type="match status" value="1"/>
</dbReference>
<sequence length="613" mass="66737">MSTGKFPTRWKTAKVTPLFKGGALSDPSNYRPISVLPVLSKIIERHMYNSLYAFLTEQNLIYSRQSGFRKHHSTETALIKIVDELLFNLDRNKVSGLVLVDYAKAFDMVDHELLLKKLEVYGVKNQELNWCQSYLSDRKQVVCLDGNKSSEAFMRHGVPQGSILGPLFFILFINDLPLHVSGTIDLYADDTTISASADVNNIPSLQSSLKTSFGEIQQWAMANKLPLNESKTKVLTVTGKREARRNNTAKKPKVQPQTKVLAICLYSLKMVSTPYASFKVLLVVFYSSSLFTTSKSNQSLDSVSEPPPTLPPFPCNCKDGISGRDGKDGRDGLTIVGPPGSPGNNGLNGTDGKNGRDGKDGRDGRDGEKGDPGSPGERGPPGVCDIVELNFIKAQIRDLEQKLERVNETSETRLNILDDKIDAKTAELLAIIQIVNETIIPGPQGPKGPPGEKGLKGDKGEPGQTGLQGPQGEEGKIGPKGDKGAPGLLGPKGDKGDSVTLEGCTHEVKSSALSFENGPKQVKLQGPSQGYVLVGVTCAADIGGIAHLFYQNADKSYSCHCTFPSTCRKSNSGRDSRREKRSVPHKNDKDRTKGKPQHGPKECYLHYWECPSL</sequence>
<feature type="compositionally biased region" description="Basic and acidic residues" evidence="1">
    <location>
        <begin position="473"/>
        <end position="483"/>
    </location>
</feature>
<keyword evidence="4" id="KW-1185">Reference proteome</keyword>
<feature type="compositionally biased region" description="Basic and acidic residues" evidence="1">
    <location>
        <begin position="353"/>
        <end position="371"/>
    </location>
</feature>
<dbReference type="SUPFAM" id="SSF56672">
    <property type="entry name" value="DNA/RNA polymerases"/>
    <property type="match status" value="1"/>
</dbReference>
<dbReference type="InterPro" id="IPR043502">
    <property type="entry name" value="DNA/RNA_pol_sf"/>
</dbReference>
<dbReference type="Pfam" id="PF01391">
    <property type="entry name" value="Collagen"/>
    <property type="match status" value="2"/>
</dbReference>
<accession>A0A2B4RY21</accession>
<protein>
    <submittedName>
        <fullName evidence="3">RNA-directed DNA polymerase from mobile element jockey</fullName>
    </submittedName>
</protein>
<dbReference type="CDD" id="cd01650">
    <property type="entry name" value="RT_nLTR_like"/>
    <property type="match status" value="1"/>
</dbReference>
<dbReference type="InterPro" id="IPR000477">
    <property type="entry name" value="RT_dom"/>
</dbReference>
<feature type="region of interest" description="Disordered" evidence="1">
    <location>
        <begin position="296"/>
        <end position="384"/>
    </location>
</feature>
<name>A0A2B4RY21_STYPI</name>
<evidence type="ECO:0000259" key="2">
    <source>
        <dbReference type="PROSITE" id="PS50878"/>
    </source>
</evidence>
<feature type="compositionally biased region" description="Basic and acidic residues" evidence="1">
    <location>
        <begin position="321"/>
        <end position="331"/>
    </location>
</feature>
<dbReference type="Proteomes" id="UP000225706">
    <property type="component" value="Unassembled WGS sequence"/>
</dbReference>
<dbReference type="InterPro" id="IPR008160">
    <property type="entry name" value="Collagen"/>
</dbReference>
<reference evidence="4" key="1">
    <citation type="journal article" date="2017" name="bioRxiv">
        <title>Comparative analysis of the genomes of Stylophora pistillata and Acropora digitifera provides evidence for extensive differences between species of corals.</title>
        <authorList>
            <person name="Voolstra C.R."/>
            <person name="Li Y."/>
            <person name="Liew Y.J."/>
            <person name="Baumgarten S."/>
            <person name="Zoccola D."/>
            <person name="Flot J.-F."/>
            <person name="Tambutte S."/>
            <person name="Allemand D."/>
            <person name="Aranda M."/>
        </authorList>
    </citation>
    <scope>NUCLEOTIDE SEQUENCE [LARGE SCALE GENOMIC DNA]</scope>
</reference>
<proteinExistence type="predicted"/>
<dbReference type="PROSITE" id="PS50878">
    <property type="entry name" value="RT_POL"/>
    <property type="match status" value="1"/>
</dbReference>
<dbReference type="GO" id="GO:0003964">
    <property type="term" value="F:RNA-directed DNA polymerase activity"/>
    <property type="evidence" value="ECO:0007669"/>
    <property type="project" value="UniProtKB-KW"/>
</dbReference>
<dbReference type="OrthoDB" id="5983381at2759"/>
<evidence type="ECO:0000256" key="1">
    <source>
        <dbReference type="SAM" id="MobiDB-lite"/>
    </source>
</evidence>
<feature type="compositionally biased region" description="Basic and acidic residues" evidence="1">
    <location>
        <begin position="572"/>
        <end position="602"/>
    </location>
</feature>
<evidence type="ECO:0000313" key="4">
    <source>
        <dbReference type="Proteomes" id="UP000225706"/>
    </source>
</evidence>
<keyword evidence="3" id="KW-0548">Nucleotidyltransferase</keyword>
<feature type="domain" description="Reverse transcriptase" evidence="2">
    <location>
        <begin position="1"/>
        <end position="265"/>
    </location>
</feature>
<evidence type="ECO:0000313" key="3">
    <source>
        <dbReference type="EMBL" id="PFX21450.1"/>
    </source>
</evidence>